<evidence type="ECO:0000313" key="2">
    <source>
        <dbReference type="Proteomes" id="UP001239111"/>
    </source>
</evidence>
<sequence length="469" mass="52335">MPLDSVTVSTEKAIGTSSATYYLPECMYNKLVTPNLLPLRAFVHLRVDVEIKVIVNANKFHTGKVIVSSKYDSFQADSVCDGYQSALARNHVIIDLTANNTGVLNVPFRFHRPWVRGLKTTDGVRAGKYASVYLQVLSPLKTDPNGPSEIDLRVLYRFKNMEFTGMAPQATVQMNTESIIEGALVGGLKGALQGIESKIDQLGPSRNQDKPASHNTTIVVPKPRWNFTSGKGTTAVTSMRVNPQTATNFKVIDVPRDEPRSFYELARVWGIMKSFTWSREAKIGEELIDMIVDPTLRSYDQEYTGELTPLEYTMGAFAFWNGTIEFRFDFVSLKANANQLLISNQLDDFPSEGYTISDIKTGVLKDSYSVDTASGKKTKYYNKSKRHTGINNEMPAKDWKSGLAKVQMDKVHEDQDSTADFRSGFCVLPVQTLDCHMDFKDLNDENRYTAPGSSLGLEITYESGELWAG</sequence>
<accession>A0ACC2PZE1</accession>
<reference evidence="1" key="1">
    <citation type="submission" date="2023-04" db="EMBL/GenBank/DDBJ databases">
        <title>A chromosome-level genome assembly of the parasitoid wasp Eretmocerus hayati.</title>
        <authorList>
            <person name="Zhong Y."/>
            <person name="Liu S."/>
            <person name="Liu Y."/>
        </authorList>
    </citation>
    <scope>NUCLEOTIDE SEQUENCE</scope>
    <source>
        <strain evidence="1">ZJU_SS_LIU_2023</strain>
    </source>
</reference>
<comment type="caution">
    <text evidence="1">The sequence shown here is derived from an EMBL/GenBank/DDBJ whole genome shotgun (WGS) entry which is preliminary data.</text>
</comment>
<name>A0ACC2PZE1_9HYME</name>
<proteinExistence type="predicted"/>
<evidence type="ECO:0000313" key="1">
    <source>
        <dbReference type="EMBL" id="KAJ8688318.1"/>
    </source>
</evidence>
<dbReference type="Proteomes" id="UP001239111">
    <property type="component" value="Chromosome 1"/>
</dbReference>
<keyword evidence="2" id="KW-1185">Reference proteome</keyword>
<dbReference type="EMBL" id="CM056741">
    <property type="protein sequence ID" value="KAJ8688318.1"/>
    <property type="molecule type" value="Genomic_DNA"/>
</dbReference>
<gene>
    <name evidence="1" type="ORF">QAD02_024113</name>
</gene>
<protein>
    <submittedName>
        <fullName evidence="1">Uncharacterized protein</fullName>
    </submittedName>
</protein>
<organism evidence="1 2">
    <name type="scientific">Eretmocerus hayati</name>
    <dbReference type="NCBI Taxonomy" id="131215"/>
    <lineage>
        <taxon>Eukaryota</taxon>
        <taxon>Metazoa</taxon>
        <taxon>Ecdysozoa</taxon>
        <taxon>Arthropoda</taxon>
        <taxon>Hexapoda</taxon>
        <taxon>Insecta</taxon>
        <taxon>Pterygota</taxon>
        <taxon>Neoptera</taxon>
        <taxon>Endopterygota</taxon>
        <taxon>Hymenoptera</taxon>
        <taxon>Apocrita</taxon>
        <taxon>Proctotrupomorpha</taxon>
        <taxon>Chalcidoidea</taxon>
        <taxon>Aphelinidae</taxon>
        <taxon>Aphelininae</taxon>
        <taxon>Eretmocerus</taxon>
    </lineage>
</organism>